<feature type="domain" description="Helicase-associated" evidence="1">
    <location>
        <begin position="2"/>
        <end position="65"/>
    </location>
</feature>
<dbReference type="Pfam" id="PF03457">
    <property type="entry name" value="HA"/>
    <property type="match status" value="2"/>
</dbReference>
<protein>
    <recommendedName>
        <fullName evidence="1">Helicase-associated domain-containing protein</fullName>
    </recommendedName>
</protein>
<accession>A0AAV2YNN2</accession>
<dbReference type="EMBL" id="DAKRPA010000205">
    <property type="protein sequence ID" value="DAZ95411.1"/>
    <property type="molecule type" value="Genomic_DNA"/>
</dbReference>
<dbReference type="AlphaFoldDB" id="A0AAV2YNN2"/>
<dbReference type="InterPro" id="IPR005114">
    <property type="entry name" value="Helicase_assoc"/>
</dbReference>
<sequence>MAALAAFKQHYGHLAVPGKFQVPDDDDKWPVETRGMHLGSQVGALRRKKDKLTAQQQERLDRLGFVWCYADYRWFSLYLPALQRFHALHGHSDVPQLFVIPSNNIAWPNKAMWGLRLGVMVNNIRQGQLKEQVSASSATLEQIEFSFDPLDTTWSERVLPALTAFVAVHGHCRVPVGFVVPEKSSWPTKTHGLKLGHVVKNMRARGDFADKVERDREQLERIQFEWGLRHRKEASRA</sequence>
<reference evidence="2" key="2">
    <citation type="journal article" date="2023" name="Microbiol Resour">
        <title>Decontamination and Annotation of the Draft Genome Sequence of the Oomycete Lagenidium giganteum ARSEF 373.</title>
        <authorList>
            <person name="Morgan W.R."/>
            <person name="Tartar A."/>
        </authorList>
    </citation>
    <scope>NUCLEOTIDE SEQUENCE</scope>
    <source>
        <strain evidence="2">ARSEF 373</strain>
    </source>
</reference>
<feature type="domain" description="Helicase-associated" evidence="1">
    <location>
        <begin position="151"/>
        <end position="224"/>
    </location>
</feature>
<comment type="caution">
    <text evidence="2">The sequence shown here is derived from an EMBL/GenBank/DDBJ whole genome shotgun (WGS) entry which is preliminary data.</text>
</comment>
<reference evidence="2" key="1">
    <citation type="submission" date="2022-11" db="EMBL/GenBank/DDBJ databases">
        <authorList>
            <person name="Morgan W.R."/>
            <person name="Tartar A."/>
        </authorList>
    </citation>
    <scope>NUCLEOTIDE SEQUENCE</scope>
    <source>
        <strain evidence="2">ARSEF 373</strain>
    </source>
</reference>
<dbReference type="PANTHER" id="PTHR37066:SF1">
    <property type="entry name" value="LNS2_PITP DOMAIN-CONTAINING PROTEIN"/>
    <property type="match status" value="1"/>
</dbReference>
<evidence type="ECO:0000313" key="2">
    <source>
        <dbReference type="EMBL" id="DAZ95411.1"/>
    </source>
</evidence>
<keyword evidence="3" id="KW-1185">Reference proteome</keyword>
<dbReference type="PANTHER" id="PTHR37066">
    <property type="entry name" value="HELICASE-ASSOCIATED"/>
    <property type="match status" value="1"/>
</dbReference>
<evidence type="ECO:0000259" key="1">
    <source>
        <dbReference type="Pfam" id="PF03457"/>
    </source>
</evidence>
<evidence type="ECO:0000313" key="3">
    <source>
        <dbReference type="Proteomes" id="UP001146120"/>
    </source>
</evidence>
<name>A0AAV2YNN2_9STRA</name>
<organism evidence="2 3">
    <name type="scientific">Lagenidium giganteum</name>
    <dbReference type="NCBI Taxonomy" id="4803"/>
    <lineage>
        <taxon>Eukaryota</taxon>
        <taxon>Sar</taxon>
        <taxon>Stramenopiles</taxon>
        <taxon>Oomycota</taxon>
        <taxon>Peronosporomycetes</taxon>
        <taxon>Pythiales</taxon>
        <taxon>Pythiaceae</taxon>
    </lineage>
</organism>
<proteinExistence type="predicted"/>
<gene>
    <name evidence="2" type="ORF">N0F65_006301</name>
</gene>
<dbReference type="Proteomes" id="UP001146120">
    <property type="component" value="Unassembled WGS sequence"/>
</dbReference>